<organism evidence="3 4">
    <name type="scientific">Amycolatopsis magusensis</name>
    <dbReference type="NCBI Taxonomy" id="882444"/>
    <lineage>
        <taxon>Bacteria</taxon>
        <taxon>Bacillati</taxon>
        <taxon>Actinomycetota</taxon>
        <taxon>Actinomycetes</taxon>
        <taxon>Pseudonocardiales</taxon>
        <taxon>Pseudonocardiaceae</taxon>
        <taxon>Amycolatopsis</taxon>
    </lineage>
</organism>
<feature type="compositionally biased region" description="Pro residues" evidence="1">
    <location>
        <begin position="99"/>
        <end position="118"/>
    </location>
</feature>
<gene>
    <name evidence="3" type="ORF">JOM49_001117</name>
</gene>
<evidence type="ECO:0000313" key="3">
    <source>
        <dbReference type="EMBL" id="MBP2179591.1"/>
    </source>
</evidence>
<feature type="region of interest" description="Disordered" evidence="1">
    <location>
        <begin position="75"/>
        <end position="157"/>
    </location>
</feature>
<keyword evidence="4" id="KW-1185">Reference proteome</keyword>
<name>A0ABS4PLV5_9PSEU</name>
<feature type="transmembrane region" description="Helical" evidence="2">
    <location>
        <begin position="48"/>
        <end position="71"/>
    </location>
</feature>
<evidence type="ECO:0000313" key="4">
    <source>
        <dbReference type="Proteomes" id="UP000741013"/>
    </source>
</evidence>
<dbReference type="RefSeq" id="WP_209663291.1">
    <property type="nucleotide sequence ID" value="NZ_JAGGMS010000001.1"/>
</dbReference>
<accession>A0ABS4PLV5</accession>
<reference evidence="3 4" key="1">
    <citation type="submission" date="2021-03" db="EMBL/GenBank/DDBJ databases">
        <title>Sequencing the genomes of 1000 actinobacteria strains.</title>
        <authorList>
            <person name="Klenk H.-P."/>
        </authorList>
    </citation>
    <scope>NUCLEOTIDE SEQUENCE [LARGE SCALE GENOMIC DNA]</scope>
    <source>
        <strain evidence="3 4">DSM 45510</strain>
    </source>
</reference>
<sequence>MSAADDELAGQLRRLFDDERLELRPQPDAGQLIVAGAKRRRVRRRRMTVAGGALGVAALVAGGVAVTGGGFRHEVPPPVAQPSGLDPSLQIGPSATVAPVPPPTSPVPPPPASAPPPSQHADQPSAGAPMSPMRTDVPAASKPPVPGPLLGPGGYGKLQLNATMEQASSAGINFTPESSGGLDGGCATYYFSGTGVPSGGSVVVSPNRGVVYINPSADVTTPEGIGTGSTRGQLQATYPKATVGPHGDVVPIGNGYRYRVVVGEASVIEHIYLDDSYQDCYE</sequence>
<evidence type="ECO:0000256" key="1">
    <source>
        <dbReference type="SAM" id="MobiDB-lite"/>
    </source>
</evidence>
<evidence type="ECO:0000256" key="2">
    <source>
        <dbReference type="SAM" id="Phobius"/>
    </source>
</evidence>
<dbReference type="EMBL" id="JAGGMS010000001">
    <property type="protein sequence ID" value="MBP2179591.1"/>
    <property type="molecule type" value="Genomic_DNA"/>
</dbReference>
<keyword evidence="2" id="KW-1133">Transmembrane helix</keyword>
<keyword evidence="2" id="KW-0812">Transmembrane</keyword>
<protein>
    <submittedName>
        <fullName evidence="3">Uncharacterized protein</fullName>
    </submittedName>
</protein>
<proteinExistence type="predicted"/>
<dbReference type="Proteomes" id="UP000741013">
    <property type="component" value="Unassembled WGS sequence"/>
</dbReference>
<comment type="caution">
    <text evidence="3">The sequence shown here is derived from an EMBL/GenBank/DDBJ whole genome shotgun (WGS) entry which is preliminary data.</text>
</comment>
<keyword evidence="2" id="KW-0472">Membrane</keyword>